<dbReference type="EMBL" id="BOQN01000027">
    <property type="protein sequence ID" value="GIM90339.1"/>
    <property type="molecule type" value="Genomic_DNA"/>
</dbReference>
<proteinExistence type="predicted"/>
<comment type="caution">
    <text evidence="1">The sequence shown here is derived from an EMBL/GenBank/DDBJ whole genome shotgun (WGS) entry which is preliminary data.</text>
</comment>
<sequence>MSLDTAMDAIARIDEGTARPADRLIADVFDRHSSDYWMSADVQLDRYDAERCVICRGPGGPECDTCTAGWDFEVARRSDV</sequence>
<keyword evidence="2" id="KW-1185">Reference proteome</keyword>
<name>A0A919T6M8_9ACTN</name>
<dbReference type="RefSeq" id="WP_213006276.1">
    <property type="nucleotide sequence ID" value="NZ_BOQN01000027.1"/>
</dbReference>
<evidence type="ECO:0000313" key="1">
    <source>
        <dbReference type="EMBL" id="GIM90339.1"/>
    </source>
</evidence>
<evidence type="ECO:0000313" key="2">
    <source>
        <dbReference type="Proteomes" id="UP000677082"/>
    </source>
</evidence>
<dbReference type="AlphaFoldDB" id="A0A919T6M8"/>
<reference evidence="1 2" key="1">
    <citation type="submission" date="2021-03" db="EMBL/GenBank/DDBJ databases">
        <title>Whole genome shotgun sequence of Actinoplanes toevensis NBRC 105298.</title>
        <authorList>
            <person name="Komaki H."/>
            <person name="Tamura T."/>
        </authorList>
    </citation>
    <scope>NUCLEOTIDE SEQUENCE [LARGE SCALE GENOMIC DNA]</scope>
    <source>
        <strain evidence="1 2">NBRC 105298</strain>
    </source>
</reference>
<protein>
    <submittedName>
        <fullName evidence="1">Uncharacterized protein</fullName>
    </submittedName>
</protein>
<gene>
    <name evidence="1" type="ORF">Ato02nite_021320</name>
</gene>
<organism evidence="1 2">
    <name type="scientific">Paractinoplanes toevensis</name>
    <dbReference type="NCBI Taxonomy" id="571911"/>
    <lineage>
        <taxon>Bacteria</taxon>
        <taxon>Bacillati</taxon>
        <taxon>Actinomycetota</taxon>
        <taxon>Actinomycetes</taxon>
        <taxon>Micromonosporales</taxon>
        <taxon>Micromonosporaceae</taxon>
        <taxon>Paractinoplanes</taxon>
    </lineage>
</organism>
<dbReference type="Proteomes" id="UP000677082">
    <property type="component" value="Unassembled WGS sequence"/>
</dbReference>
<accession>A0A919T6M8</accession>